<dbReference type="Proteomes" id="UP001213000">
    <property type="component" value="Unassembled WGS sequence"/>
</dbReference>
<protein>
    <recommendedName>
        <fullName evidence="3">Nucleoside-diphosphate-sugar epimerase</fullName>
    </recommendedName>
</protein>
<dbReference type="PANTHER" id="PTHR14097:SF8">
    <property type="entry name" value="NAD(P)-BINDING DOMAIN-CONTAINING PROTEIN"/>
    <property type="match status" value="1"/>
</dbReference>
<evidence type="ECO:0000313" key="1">
    <source>
        <dbReference type="EMBL" id="KAJ3563793.1"/>
    </source>
</evidence>
<evidence type="ECO:0008006" key="3">
    <source>
        <dbReference type="Google" id="ProtNLM"/>
    </source>
</evidence>
<reference evidence="1" key="1">
    <citation type="submission" date="2022-07" db="EMBL/GenBank/DDBJ databases">
        <title>Genome Sequence of Leucocoprinus birnbaumii.</title>
        <authorList>
            <person name="Buettner E."/>
        </authorList>
    </citation>
    <scope>NUCLEOTIDE SEQUENCE</scope>
    <source>
        <strain evidence="1">VT141</strain>
    </source>
</reference>
<proteinExistence type="predicted"/>
<dbReference type="InterPro" id="IPR036291">
    <property type="entry name" value="NAD(P)-bd_dom_sf"/>
</dbReference>
<name>A0AAD5YRL1_9AGAR</name>
<keyword evidence="2" id="KW-1185">Reference proteome</keyword>
<evidence type="ECO:0000313" key="2">
    <source>
        <dbReference type="Proteomes" id="UP001213000"/>
    </source>
</evidence>
<dbReference type="PANTHER" id="PTHR14097">
    <property type="entry name" value="OXIDOREDUCTASE HTATIP2"/>
    <property type="match status" value="1"/>
</dbReference>
<dbReference type="SUPFAM" id="SSF51735">
    <property type="entry name" value="NAD(P)-binding Rossmann-fold domains"/>
    <property type="match status" value="1"/>
</dbReference>
<dbReference type="EMBL" id="JANIEX010000722">
    <property type="protein sequence ID" value="KAJ3563793.1"/>
    <property type="molecule type" value="Genomic_DNA"/>
</dbReference>
<sequence length="245" mass="26338">MHLILTGATGTVGNAVLHHCLASPKVTRLSILSRKDFALPQGDKLDTSKAEVIVHTNYTEYPPPLLEKLKGSDGCVWAQGISQTLVSKDEYVQITHDYPLAAAKAFASLSDSGKFNFVYVSGEGADPTEKTFTLFGKVKGRAEKALLSLPSQQIYGSLRPFNVRPAHVIPPEHHRPRSLAIKLMDVTLTPVFKTFVPSLTSLTGPLATVLVDLATGDGQPLSGDGIEAEGRTLRNTAVRRLAGLV</sequence>
<dbReference type="AlphaFoldDB" id="A0AAD5YRL1"/>
<accession>A0AAD5YRL1</accession>
<comment type="caution">
    <text evidence="1">The sequence shown here is derived from an EMBL/GenBank/DDBJ whole genome shotgun (WGS) entry which is preliminary data.</text>
</comment>
<dbReference type="Gene3D" id="3.40.50.720">
    <property type="entry name" value="NAD(P)-binding Rossmann-like Domain"/>
    <property type="match status" value="1"/>
</dbReference>
<gene>
    <name evidence="1" type="ORF">NP233_g8711</name>
</gene>
<organism evidence="1 2">
    <name type="scientific">Leucocoprinus birnbaumii</name>
    <dbReference type="NCBI Taxonomy" id="56174"/>
    <lineage>
        <taxon>Eukaryota</taxon>
        <taxon>Fungi</taxon>
        <taxon>Dikarya</taxon>
        <taxon>Basidiomycota</taxon>
        <taxon>Agaricomycotina</taxon>
        <taxon>Agaricomycetes</taxon>
        <taxon>Agaricomycetidae</taxon>
        <taxon>Agaricales</taxon>
        <taxon>Agaricineae</taxon>
        <taxon>Agaricaceae</taxon>
        <taxon>Leucocoprinus</taxon>
    </lineage>
</organism>